<gene>
    <name evidence="8" type="ORF">KCU98_g4962</name>
</gene>
<dbReference type="InterPro" id="IPR013705">
    <property type="entry name" value="Sterol_MeTrfase_C"/>
</dbReference>
<dbReference type="Pfam" id="PF08498">
    <property type="entry name" value="Sterol_MT_C"/>
    <property type="match status" value="1"/>
</dbReference>
<dbReference type="EC" id="2.1.1.-" evidence="6"/>
<keyword evidence="9" id="KW-1185">Reference proteome</keyword>
<name>A0A9P8FXM3_AURME</name>
<comment type="pathway">
    <text evidence="6">Steroid metabolism.</text>
</comment>
<dbReference type="InterPro" id="IPR030384">
    <property type="entry name" value="MeTrfase_SMT"/>
</dbReference>
<dbReference type="AlphaFoldDB" id="A0A9P8FXM3"/>
<evidence type="ECO:0000313" key="8">
    <source>
        <dbReference type="EMBL" id="KAG9985078.1"/>
    </source>
</evidence>
<keyword evidence="1 5" id="KW-0489">Methyltransferase</keyword>
<reference evidence="8" key="2">
    <citation type="submission" date="2021-08" db="EMBL/GenBank/DDBJ databases">
        <authorList>
            <person name="Gostincar C."/>
            <person name="Sun X."/>
            <person name="Song Z."/>
            <person name="Gunde-Cimerman N."/>
        </authorList>
    </citation>
    <scope>NUCLEOTIDE SEQUENCE</scope>
    <source>
        <strain evidence="8">EXF-9298</strain>
    </source>
</reference>
<keyword evidence="2 5" id="KW-0808">Transferase</keyword>
<dbReference type="SUPFAM" id="SSF53335">
    <property type="entry name" value="S-adenosyl-L-methionine-dependent methyltransferases"/>
    <property type="match status" value="1"/>
</dbReference>
<accession>A0A9P8FXM3</accession>
<evidence type="ECO:0000256" key="6">
    <source>
        <dbReference type="RuleBase" id="RU362025"/>
    </source>
</evidence>
<dbReference type="EMBL" id="JAHFXS010000426">
    <property type="protein sequence ID" value="KAG9985078.1"/>
    <property type="molecule type" value="Genomic_DNA"/>
</dbReference>
<evidence type="ECO:0000256" key="3">
    <source>
        <dbReference type="ARBA" id="ARBA00022691"/>
    </source>
</evidence>
<comment type="caution">
    <text evidence="8">The sequence shown here is derived from an EMBL/GenBank/DDBJ whole genome shotgun (WGS) entry which is preliminary data.</text>
</comment>
<keyword evidence="6" id="KW-0753">Steroid metabolism</keyword>
<dbReference type="Pfam" id="PF08241">
    <property type="entry name" value="Methyltransf_11"/>
    <property type="match status" value="1"/>
</dbReference>
<dbReference type="InterPro" id="IPR029063">
    <property type="entry name" value="SAM-dependent_MTases_sf"/>
</dbReference>
<dbReference type="PANTHER" id="PTHR44068:SF1">
    <property type="entry name" value="HYPOTHETICAL LOC100005854"/>
    <property type="match status" value="1"/>
</dbReference>
<dbReference type="GO" id="GO:0032259">
    <property type="term" value="P:methylation"/>
    <property type="evidence" value="ECO:0007669"/>
    <property type="project" value="UniProtKB-KW"/>
</dbReference>
<keyword evidence="6" id="KW-0752">Steroid biosynthesis</keyword>
<evidence type="ECO:0000256" key="1">
    <source>
        <dbReference type="ARBA" id="ARBA00022603"/>
    </source>
</evidence>
<keyword evidence="6" id="KW-0756">Sterol biosynthesis</keyword>
<evidence type="ECO:0000313" key="9">
    <source>
        <dbReference type="Proteomes" id="UP000729357"/>
    </source>
</evidence>
<evidence type="ECO:0000256" key="5">
    <source>
        <dbReference type="PROSITE-ProRule" id="PRU01022"/>
    </source>
</evidence>
<dbReference type="CDD" id="cd02440">
    <property type="entry name" value="AdoMet_MTases"/>
    <property type="match status" value="1"/>
</dbReference>
<comment type="similarity">
    <text evidence="4 5 6">Belongs to the class I-like SAM-binding methyltransferase superfamily. Erg6/SMT family.</text>
</comment>
<feature type="domain" description="SAM-dependent methyltransferase Erg6/SMT-type" evidence="7">
    <location>
        <begin position="72"/>
        <end position="367"/>
    </location>
</feature>
<keyword evidence="3 5" id="KW-0949">S-adenosyl-L-methionine</keyword>
<dbReference type="PANTHER" id="PTHR44068">
    <property type="entry name" value="ZGC:194242"/>
    <property type="match status" value="1"/>
</dbReference>
<keyword evidence="6" id="KW-0443">Lipid metabolism</keyword>
<dbReference type="InterPro" id="IPR050447">
    <property type="entry name" value="Erg6_SMT_methyltransf"/>
</dbReference>
<dbReference type="PROSITE" id="PS51685">
    <property type="entry name" value="SAM_MT_ERG6_SMT"/>
    <property type="match status" value="1"/>
</dbReference>
<organism evidence="8 9">
    <name type="scientific">Aureobasidium melanogenum</name>
    <name type="common">Aureobasidium pullulans var. melanogenum</name>
    <dbReference type="NCBI Taxonomy" id="46634"/>
    <lineage>
        <taxon>Eukaryota</taxon>
        <taxon>Fungi</taxon>
        <taxon>Dikarya</taxon>
        <taxon>Ascomycota</taxon>
        <taxon>Pezizomycotina</taxon>
        <taxon>Dothideomycetes</taxon>
        <taxon>Dothideomycetidae</taxon>
        <taxon>Dothideales</taxon>
        <taxon>Saccotheciaceae</taxon>
        <taxon>Aureobasidium</taxon>
    </lineage>
</organism>
<dbReference type="GO" id="GO:0003838">
    <property type="term" value="F:sterol 24-C-methyltransferase activity"/>
    <property type="evidence" value="ECO:0007669"/>
    <property type="project" value="TreeGrafter"/>
</dbReference>
<comment type="function">
    <text evidence="6">Catalyzes the transfer of methyl groups from S-adenosyl-methionine to the C-24 of sterols.</text>
</comment>
<proteinExistence type="inferred from homology"/>
<dbReference type="InterPro" id="IPR013216">
    <property type="entry name" value="Methyltransf_11"/>
</dbReference>
<evidence type="ECO:0000256" key="4">
    <source>
        <dbReference type="ARBA" id="ARBA00038188"/>
    </source>
</evidence>
<keyword evidence="6" id="KW-0444">Lipid biosynthesis</keyword>
<dbReference type="Proteomes" id="UP000729357">
    <property type="component" value="Unassembled WGS sequence"/>
</dbReference>
<dbReference type="GO" id="GO:0006696">
    <property type="term" value="P:ergosterol biosynthetic process"/>
    <property type="evidence" value="ECO:0007669"/>
    <property type="project" value="TreeGrafter"/>
</dbReference>
<dbReference type="Gene3D" id="3.40.50.150">
    <property type="entry name" value="Vaccinia Virus protein VP39"/>
    <property type="match status" value="1"/>
</dbReference>
<feature type="non-terminal residue" evidence="8">
    <location>
        <position position="1"/>
    </location>
</feature>
<keyword evidence="6" id="KW-1207">Sterol metabolism</keyword>
<reference evidence="8" key="1">
    <citation type="journal article" date="2021" name="J Fungi (Basel)">
        <title>Virulence traits and population genomics of the black yeast Aureobasidium melanogenum.</title>
        <authorList>
            <person name="Cernosa A."/>
            <person name="Sun X."/>
            <person name="Gostincar C."/>
            <person name="Fang C."/>
            <person name="Gunde-Cimerman N."/>
            <person name="Song Z."/>
        </authorList>
    </citation>
    <scope>NUCLEOTIDE SEQUENCE</scope>
    <source>
        <strain evidence="8">EXF-9298</strain>
    </source>
</reference>
<sequence length="369" mass="41069">MANTAIPTSEQELTKVMHGKSATERNAFLSVLRKDGQAHRLVTDEYVKRWTEDSDEARKSRQDSYMSLVNNYYDLATDLYCEGWGESFHLCRFAPRESLVQALARHEHYLAHMIGIKDNYTVLDVGCGIGGPAREIATFAGCKVVGVNNNGYQIERATALTAKRSLSERVSFSQNNFMHLSFPDNTFDAIYAIEATCHAPNLEGVYSQMYRVAKPGAVVGIYEWVMTDRYNDSDPDHRAIRHGIERGNGISNMVTRKEAQQAFSKAGFTLLHEEDLADRKDARPWYAPLSGDINYATGVWDVLGAFRMTKAGRFAMETLLSTLEKVRIAPSGTAETARELSAAADALVAGGKKGLFTPMYLIVGRKPMQ</sequence>
<evidence type="ECO:0000256" key="2">
    <source>
        <dbReference type="ARBA" id="ARBA00022679"/>
    </source>
</evidence>
<dbReference type="GO" id="GO:0005783">
    <property type="term" value="C:endoplasmic reticulum"/>
    <property type="evidence" value="ECO:0007669"/>
    <property type="project" value="TreeGrafter"/>
</dbReference>
<evidence type="ECO:0000259" key="7">
    <source>
        <dbReference type="PROSITE" id="PS51685"/>
    </source>
</evidence>
<protein>
    <recommendedName>
        <fullName evidence="6">Sterol 24-C-methyltransferase</fullName>
        <ecNumber evidence="6">2.1.1.-</ecNumber>
    </recommendedName>
    <alternativeName>
        <fullName evidence="6">Delta(24)-sterol C-methyltransferase</fullName>
    </alternativeName>
</protein>